<evidence type="ECO:0000313" key="1">
    <source>
        <dbReference type="EMBL" id="KAH7093545.1"/>
    </source>
</evidence>
<proteinExistence type="predicted"/>
<dbReference type="EMBL" id="JAGMVJ010000002">
    <property type="protein sequence ID" value="KAH7093545.1"/>
    <property type="molecule type" value="Genomic_DNA"/>
</dbReference>
<reference evidence="1" key="1">
    <citation type="journal article" date="2021" name="Nat. Commun.">
        <title>Genetic determinants of endophytism in the Arabidopsis root mycobiome.</title>
        <authorList>
            <person name="Mesny F."/>
            <person name="Miyauchi S."/>
            <person name="Thiergart T."/>
            <person name="Pickel B."/>
            <person name="Atanasova L."/>
            <person name="Karlsson M."/>
            <person name="Huettel B."/>
            <person name="Barry K.W."/>
            <person name="Haridas S."/>
            <person name="Chen C."/>
            <person name="Bauer D."/>
            <person name="Andreopoulos W."/>
            <person name="Pangilinan J."/>
            <person name="LaButti K."/>
            <person name="Riley R."/>
            <person name="Lipzen A."/>
            <person name="Clum A."/>
            <person name="Drula E."/>
            <person name="Henrissat B."/>
            <person name="Kohler A."/>
            <person name="Grigoriev I.V."/>
            <person name="Martin F.M."/>
            <person name="Hacquard S."/>
        </authorList>
    </citation>
    <scope>NUCLEOTIDE SEQUENCE</scope>
    <source>
        <strain evidence="1">MPI-SDFR-AT-0120</strain>
    </source>
</reference>
<name>A0A8K0W4A5_9PLEO</name>
<dbReference type="OrthoDB" id="3801165at2759"/>
<keyword evidence="2" id="KW-1185">Reference proteome</keyword>
<protein>
    <submittedName>
        <fullName evidence="1">Uncharacterized protein</fullName>
    </submittedName>
</protein>
<sequence length="327" mass="37579">MTESFGCSFLNGDRPRTRTSEEALGLHEIAARNLEHIFKHARSMTKPSMTAIYLEHAHATCAPSYLDLDVLFKTFDRVARANFVAHQATDYITNSLILYYGMDKLYSFNSNLDQSRLNLTLAIFKWARKLISKPEDLHDPSHDFWYTYILAWMGSVLPGGGFDKRHAFLQEWSTSRYDLAWFTRKHRAKMHEALEYCGSGKAPIDGDAKEYIDRCARGDMSLADFERIGPAMAIHFLLSFRVKKEVEEDEMMTDAEQYPVPEGIDLTRVNWDADWMQALLNVDVSLQKVDGRPVTDRIPWIDQEVACRTLYTKGDELADKLSKLLCL</sequence>
<accession>A0A8K0W4A5</accession>
<gene>
    <name evidence="1" type="ORF">FB567DRAFT_544885</name>
</gene>
<dbReference type="Proteomes" id="UP000813461">
    <property type="component" value="Unassembled WGS sequence"/>
</dbReference>
<organism evidence="1 2">
    <name type="scientific">Paraphoma chrysanthemicola</name>
    <dbReference type="NCBI Taxonomy" id="798071"/>
    <lineage>
        <taxon>Eukaryota</taxon>
        <taxon>Fungi</taxon>
        <taxon>Dikarya</taxon>
        <taxon>Ascomycota</taxon>
        <taxon>Pezizomycotina</taxon>
        <taxon>Dothideomycetes</taxon>
        <taxon>Pleosporomycetidae</taxon>
        <taxon>Pleosporales</taxon>
        <taxon>Pleosporineae</taxon>
        <taxon>Phaeosphaeriaceae</taxon>
        <taxon>Paraphoma</taxon>
    </lineage>
</organism>
<dbReference type="AlphaFoldDB" id="A0A8K0W4A5"/>
<evidence type="ECO:0000313" key="2">
    <source>
        <dbReference type="Proteomes" id="UP000813461"/>
    </source>
</evidence>
<comment type="caution">
    <text evidence="1">The sequence shown here is derived from an EMBL/GenBank/DDBJ whole genome shotgun (WGS) entry which is preliminary data.</text>
</comment>